<accession>A0A1G7CSC1</accession>
<name>A0A1G7CSC1_9FLAO</name>
<reference evidence="2 3" key="1">
    <citation type="submission" date="2016-10" db="EMBL/GenBank/DDBJ databases">
        <authorList>
            <person name="de Groot N.N."/>
        </authorList>
    </citation>
    <scope>NUCLEOTIDE SEQUENCE [LARGE SCALE GENOMIC DNA]</scope>
    <source>
        <strain evidence="2 3">DSM 24015</strain>
    </source>
</reference>
<dbReference type="Proteomes" id="UP000198517">
    <property type="component" value="Unassembled WGS sequence"/>
</dbReference>
<dbReference type="AlphaFoldDB" id="A0A1G7CSC1"/>
<dbReference type="OrthoDB" id="5683213at2"/>
<proteinExistence type="predicted"/>
<dbReference type="InterPro" id="IPR056106">
    <property type="entry name" value="DUF7689"/>
</dbReference>
<gene>
    <name evidence="2" type="ORF">SAMN05421544_1098</name>
</gene>
<evidence type="ECO:0000313" key="2">
    <source>
        <dbReference type="EMBL" id="SDE42314.1"/>
    </source>
</evidence>
<keyword evidence="3" id="KW-1185">Reference proteome</keyword>
<feature type="domain" description="DUF7689" evidence="1">
    <location>
        <begin position="95"/>
        <end position="213"/>
    </location>
</feature>
<sequence>MKINYLAVILFVILFLFNCCNSIENITINQLEMQLRSFYEGRNKPLLGKANDQTTPDLYPHCDNIPTFSHSLDQNEIFFYTSFFSKLDTNLSRRTSISTQCYNCVSWTLGITNEWLWPDGEFILPSEKSTKPEFFDEFYKKLGYTKTTDIKDADIEAWGVDNGIDPLYMTHASVRYAPDRSIWESKLGALQRLTHIADGLESDIYGKVRIYYKKHLI</sequence>
<dbReference type="STRING" id="1071918.SAMN05421544_1098"/>
<protein>
    <recommendedName>
        <fullName evidence="1">DUF7689 domain-containing protein</fullName>
    </recommendedName>
</protein>
<dbReference type="RefSeq" id="WP_092736580.1">
    <property type="nucleotide sequence ID" value="NZ_FNAS01000009.1"/>
</dbReference>
<evidence type="ECO:0000313" key="3">
    <source>
        <dbReference type="Proteomes" id="UP000198517"/>
    </source>
</evidence>
<dbReference type="Pfam" id="PF24738">
    <property type="entry name" value="DUF7689"/>
    <property type="match status" value="1"/>
</dbReference>
<evidence type="ECO:0000259" key="1">
    <source>
        <dbReference type="Pfam" id="PF24738"/>
    </source>
</evidence>
<dbReference type="EMBL" id="FNAS01000009">
    <property type="protein sequence ID" value="SDE42314.1"/>
    <property type="molecule type" value="Genomic_DNA"/>
</dbReference>
<organism evidence="2 3">
    <name type="scientific">Riemerella columbipharyngis</name>
    <dbReference type="NCBI Taxonomy" id="1071918"/>
    <lineage>
        <taxon>Bacteria</taxon>
        <taxon>Pseudomonadati</taxon>
        <taxon>Bacteroidota</taxon>
        <taxon>Flavobacteriia</taxon>
        <taxon>Flavobacteriales</taxon>
        <taxon>Weeksellaceae</taxon>
        <taxon>Riemerella</taxon>
    </lineage>
</organism>